<reference evidence="1 2" key="1">
    <citation type="submission" date="2019-02" db="EMBL/GenBank/DDBJ databases">
        <title>Deep-cultivation of Planctomycetes and their phenomic and genomic characterization uncovers novel biology.</title>
        <authorList>
            <person name="Wiegand S."/>
            <person name="Jogler M."/>
            <person name="Boedeker C."/>
            <person name="Pinto D."/>
            <person name="Vollmers J."/>
            <person name="Rivas-Marin E."/>
            <person name="Kohn T."/>
            <person name="Peeters S.H."/>
            <person name="Heuer A."/>
            <person name="Rast P."/>
            <person name="Oberbeckmann S."/>
            <person name="Bunk B."/>
            <person name="Jeske O."/>
            <person name="Meyerdierks A."/>
            <person name="Storesund J.E."/>
            <person name="Kallscheuer N."/>
            <person name="Luecker S."/>
            <person name="Lage O.M."/>
            <person name="Pohl T."/>
            <person name="Merkel B.J."/>
            <person name="Hornburger P."/>
            <person name="Mueller R.-W."/>
            <person name="Bruemmer F."/>
            <person name="Labrenz M."/>
            <person name="Spormann A.M."/>
            <person name="Op Den Camp H."/>
            <person name="Overmann J."/>
            <person name="Amann R."/>
            <person name="Jetten M.S.M."/>
            <person name="Mascher T."/>
            <person name="Medema M.H."/>
            <person name="Devos D.P."/>
            <person name="Kaster A.-K."/>
            <person name="Ovreas L."/>
            <person name="Rohde M."/>
            <person name="Galperin M.Y."/>
            <person name="Jogler C."/>
        </authorList>
    </citation>
    <scope>NUCLEOTIDE SEQUENCE [LARGE SCALE GENOMIC DNA]</scope>
    <source>
        <strain evidence="1 2">Pla100</strain>
    </source>
</reference>
<evidence type="ECO:0000313" key="1">
    <source>
        <dbReference type="EMBL" id="TWT86086.1"/>
    </source>
</evidence>
<sequence>MAGKSIAELDNSAILQRILITDACGFVGYPIMESLQRLHSTKSISTIWVGSFVCRSAVSNLGGLKNWSVRFSIGDDRLRSGLEAIGRCDWMIDTAAKAYVLAGTRKQ</sequence>
<gene>
    <name evidence="1" type="ORF">Pla100_62110</name>
</gene>
<dbReference type="Proteomes" id="UP000316213">
    <property type="component" value="Unassembled WGS sequence"/>
</dbReference>
<comment type="caution">
    <text evidence="1">The sequence shown here is derived from an EMBL/GenBank/DDBJ whole genome shotgun (WGS) entry which is preliminary data.</text>
</comment>
<dbReference type="EMBL" id="SJPM01000043">
    <property type="protein sequence ID" value="TWT86086.1"/>
    <property type="molecule type" value="Genomic_DNA"/>
</dbReference>
<evidence type="ECO:0000313" key="2">
    <source>
        <dbReference type="Proteomes" id="UP000316213"/>
    </source>
</evidence>
<name>A0A5C5ZFV4_9BACT</name>
<accession>A0A5C5ZFV4</accession>
<organism evidence="1 2">
    <name type="scientific">Neorhodopirellula pilleata</name>
    <dbReference type="NCBI Taxonomy" id="2714738"/>
    <lineage>
        <taxon>Bacteria</taxon>
        <taxon>Pseudomonadati</taxon>
        <taxon>Planctomycetota</taxon>
        <taxon>Planctomycetia</taxon>
        <taxon>Pirellulales</taxon>
        <taxon>Pirellulaceae</taxon>
        <taxon>Neorhodopirellula</taxon>
    </lineage>
</organism>
<keyword evidence="2" id="KW-1185">Reference proteome</keyword>
<dbReference type="AlphaFoldDB" id="A0A5C5ZFV4"/>
<protein>
    <submittedName>
        <fullName evidence="1">Uncharacterized protein</fullName>
    </submittedName>
</protein>
<proteinExistence type="predicted"/>